<evidence type="ECO:0000313" key="2">
    <source>
        <dbReference type="EMBL" id="KAK8980765.1"/>
    </source>
</evidence>
<organism evidence="2 3">
    <name type="scientific">Hibiscus sabdariffa</name>
    <name type="common">roselle</name>
    <dbReference type="NCBI Taxonomy" id="183260"/>
    <lineage>
        <taxon>Eukaryota</taxon>
        <taxon>Viridiplantae</taxon>
        <taxon>Streptophyta</taxon>
        <taxon>Embryophyta</taxon>
        <taxon>Tracheophyta</taxon>
        <taxon>Spermatophyta</taxon>
        <taxon>Magnoliopsida</taxon>
        <taxon>eudicotyledons</taxon>
        <taxon>Gunneridae</taxon>
        <taxon>Pentapetalae</taxon>
        <taxon>rosids</taxon>
        <taxon>malvids</taxon>
        <taxon>Malvales</taxon>
        <taxon>Malvaceae</taxon>
        <taxon>Malvoideae</taxon>
        <taxon>Hibiscus</taxon>
    </lineage>
</organism>
<sequence>MESAWLALVNPGFPLTVPGRGGYVLKIRNNMLGERFHHVLHIEVFFRANDRTKKLVFFVSVHPQCPSRVKVSGYFNLLCEGPRAISLMGYWIPDGKVQKSKKSAGAGMGMGAGTSTGTIAGPGTSTGMVTGKVWDVVLALPAGREEEKGPSKKKTKFEAGSSRGNKEGTGVGKTQDTSEGNKLEGIGVGDNKDPS</sequence>
<feature type="region of interest" description="Disordered" evidence="1">
    <location>
        <begin position="144"/>
        <end position="195"/>
    </location>
</feature>
<feature type="compositionally biased region" description="Low complexity" evidence="1">
    <location>
        <begin position="115"/>
        <end position="124"/>
    </location>
</feature>
<dbReference type="Proteomes" id="UP001396334">
    <property type="component" value="Unassembled WGS sequence"/>
</dbReference>
<protein>
    <submittedName>
        <fullName evidence="2">Uncharacterized protein</fullName>
    </submittedName>
</protein>
<keyword evidence="3" id="KW-1185">Reference proteome</keyword>
<accession>A0ABR2NXA8</accession>
<evidence type="ECO:0000313" key="3">
    <source>
        <dbReference type="Proteomes" id="UP001396334"/>
    </source>
</evidence>
<dbReference type="EMBL" id="JBBPBN010000092">
    <property type="protein sequence ID" value="KAK8980765.1"/>
    <property type="molecule type" value="Genomic_DNA"/>
</dbReference>
<reference evidence="2 3" key="1">
    <citation type="journal article" date="2024" name="G3 (Bethesda)">
        <title>Genome assembly of Hibiscus sabdariffa L. provides insights into metabolisms of medicinal natural products.</title>
        <authorList>
            <person name="Kim T."/>
        </authorList>
    </citation>
    <scope>NUCLEOTIDE SEQUENCE [LARGE SCALE GENOMIC DNA]</scope>
    <source>
        <strain evidence="2">TK-2024</strain>
        <tissue evidence="2">Old leaves</tissue>
    </source>
</reference>
<feature type="region of interest" description="Disordered" evidence="1">
    <location>
        <begin position="102"/>
        <end position="124"/>
    </location>
</feature>
<proteinExistence type="predicted"/>
<comment type="caution">
    <text evidence="2">The sequence shown here is derived from an EMBL/GenBank/DDBJ whole genome shotgun (WGS) entry which is preliminary data.</text>
</comment>
<name>A0ABR2NXA8_9ROSI</name>
<evidence type="ECO:0000256" key="1">
    <source>
        <dbReference type="SAM" id="MobiDB-lite"/>
    </source>
</evidence>
<gene>
    <name evidence="2" type="ORF">V6N11_073080</name>
</gene>